<comment type="caution">
    <text evidence="2">The sequence shown here is derived from an EMBL/GenBank/DDBJ whole genome shotgun (WGS) entry which is preliminary data.</text>
</comment>
<name>A0ABS8SYF7_DATST</name>
<keyword evidence="3" id="KW-1185">Reference proteome</keyword>
<dbReference type="Proteomes" id="UP000823775">
    <property type="component" value="Unassembled WGS sequence"/>
</dbReference>
<evidence type="ECO:0000313" key="3">
    <source>
        <dbReference type="Proteomes" id="UP000823775"/>
    </source>
</evidence>
<feature type="region of interest" description="Disordered" evidence="1">
    <location>
        <begin position="210"/>
        <end position="254"/>
    </location>
</feature>
<evidence type="ECO:0000313" key="2">
    <source>
        <dbReference type="EMBL" id="MCD7463367.1"/>
    </source>
</evidence>
<gene>
    <name evidence="2" type="ORF">HAX54_050427</name>
</gene>
<sequence>MGNQELKEARRVLFIDLTKREDKNKKKLPKNKSNVKLKPKLFQQAGKDRGRKRLSKYMVKGKETGATMGNHIRPSEVREEDRSETNREEAGQNESALPIDINSENEAQRSSTDTMRIISKNKEQLPVRKNEKGNQKQGNQCYEDRIVEKSESITTAVKNMPGLDLVVDLNIQNSQIQATSEHNGTDREVKIEVTSPSRVVVVVPEEQMQQQHQLQLQGEDKTEFSPVTTKRNRNKKGDKKQQVNNSNASVAKESKGTLSSSMIKAIFWNIRGIRSQKANHRLRDLIRIHKVVFVAILEPFMNMSKIDKYMKYFGFQHSILLT</sequence>
<feature type="compositionally biased region" description="Polar residues" evidence="1">
    <location>
        <begin position="102"/>
        <end position="114"/>
    </location>
</feature>
<proteinExistence type="predicted"/>
<accession>A0ABS8SYF7</accession>
<evidence type="ECO:0000256" key="1">
    <source>
        <dbReference type="SAM" id="MobiDB-lite"/>
    </source>
</evidence>
<protein>
    <submittedName>
        <fullName evidence="2">Uncharacterized protein</fullName>
    </submittedName>
</protein>
<feature type="region of interest" description="Disordered" evidence="1">
    <location>
        <begin position="62"/>
        <end position="140"/>
    </location>
</feature>
<organism evidence="2 3">
    <name type="scientific">Datura stramonium</name>
    <name type="common">Jimsonweed</name>
    <name type="synonym">Common thornapple</name>
    <dbReference type="NCBI Taxonomy" id="4076"/>
    <lineage>
        <taxon>Eukaryota</taxon>
        <taxon>Viridiplantae</taxon>
        <taxon>Streptophyta</taxon>
        <taxon>Embryophyta</taxon>
        <taxon>Tracheophyta</taxon>
        <taxon>Spermatophyta</taxon>
        <taxon>Magnoliopsida</taxon>
        <taxon>eudicotyledons</taxon>
        <taxon>Gunneridae</taxon>
        <taxon>Pentapetalae</taxon>
        <taxon>asterids</taxon>
        <taxon>lamiids</taxon>
        <taxon>Solanales</taxon>
        <taxon>Solanaceae</taxon>
        <taxon>Solanoideae</taxon>
        <taxon>Datureae</taxon>
        <taxon>Datura</taxon>
    </lineage>
</organism>
<reference evidence="2 3" key="1">
    <citation type="journal article" date="2021" name="BMC Genomics">
        <title>Datura genome reveals duplications of psychoactive alkaloid biosynthetic genes and high mutation rate following tissue culture.</title>
        <authorList>
            <person name="Rajewski A."/>
            <person name="Carter-House D."/>
            <person name="Stajich J."/>
            <person name="Litt A."/>
        </authorList>
    </citation>
    <scope>NUCLEOTIDE SEQUENCE [LARGE SCALE GENOMIC DNA]</scope>
    <source>
        <strain evidence="2">AR-01</strain>
    </source>
</reference>
<feature type="compositionally biased region" description="Basic and acidic residues" evidence="1">
    <location>
        <begin position="120"/>
        <end position="134"/>
    </location>
</feature>
<dbReference type="EMBL" id="JACEIK010000880">
    <property type="protein sequence ID" value="MCD7463367.1"/>
    <property type="molecule type" value="Genomic_DNA"/>
</dbReference>
<feature type="compositionally biased region" description="Basic and acidic residues" evidence="1">
    <location>
        <begin position="73"/>
        <end position="90"/>
    </location>
</feature>